<dbReference type="Proteomes" id="UP001597371">
    <property type="component" value="Unassembled WGS sequence"/>
</dbReference>
<reference evidence="3" key="1">
    <citation type="journal article" date="2019" name="Int. J. Syst. Evol. Microbiol.">
        <title>The Global Catalogue of Microorganisms (GCM) 10K type strain sequencing project: providing services to taxonomists for standard genome sequencing and annotation.</title>
        <authorList>
            <consortium name="The Broad Institute Genomics Platform"/>
            <consortium name="The Broad Institute Genome Sequencing Center for Infectious Disease"/>
            <person name="Wu L."/>
            <person name="Ma J."/>
        </authorList>
    </citation>
    <scope>NUCLEOTIDE SEQUENCE [LARGE SCALE GENOMIC DNA]</scope>
    <source>
        <strain evidence="3">ZS-35-S2</strain>
    </source>
</reference>
<dbReference type="EMBL" id="JBHUIJ010000008">
    <property type="protein sequence ID" value="MFD2237336.1"/>
    <property type="molecule type" value="Genomic_DNA"/>
</dbReference>
<evidence type="ECO:0000256" key="1">
    <source>
        <dbReference type="SAM" id="MobiDB-lite"/>
    </source>
</evidence>
<evidence type="ECO:0000313" key="2">
    <source>
        <dbReference type="EMBL" id="MFD2237336.1"/>
    </source>
</evidence>
<organism evidence="2 3">
    <name type="scientific">Aureimonas populi</name>
    <dbReference type="NCBI Taxonomy" id="1701758"/>
    <lineage>
        <taxon>Bacteria</taxon>
        <taxon>Pseudomonadati</taxon>
        <taxon>Pseudomonadota</taxon>
        <taxon>Alphaproteobacteria</taxon>
        <taxon>Hyphomicrobiales</taxon>
        <taxon>Aurantimonadaceae</taxon>
        <taxon>Aureimonas</taxon>
    </lineage>
</organism>
<gene>
    <name evidence="2" type="ORF">ACFSKQ_07640</name>
</gene>
<name>A0ABW5CM43_9HYPH</name>
<comment type="caution">
    <text evidence="2">The sequence shown here is derived from an EMBL/GenBank/DDBJ whole genome shotgun (WGS) entry which is preliminary data.</text>
</comment>
<feature type="region of interest" description="Disordered" evidence="1">
    <location>
        <begin position="1"/>
        <end position="43"/>
    </location>
</feature>
<dbReference type="RefSeq" id="WP_209736952.1">
    <property type="nucleotide sequence ID" value="NZ_CP072611.1"/>
</dbReference>
<dbReference type="Pfam" id="PF13770">
    <property type="entry name" value="DUF4169"/>
    <property type="match status" value="1"/>
</dbReference>
<evidence type="ECO:0000313" key="3">
    <source>
        <dbReference type="Proteomes" id="UP001597371"/>
    </source>
</evidence>
<keyword evidence="3" id="KW-1185">Reference proteome</keyword>
<dbReference type="InterPro" id="IPR025227">
    <property type="entry name" value="DUF4169"/>
</dbReference>
<sequence>MAEIVNLRQARKQRERKRAEAKAQENRAAYGLTKPQKAKAGSERAKLLATLEGARLDKPGRGEGEP</sequence>
<protein>
    <submittedName>
        <fullName evidence="2">DUF4169 family protein</fullName>
    </submittedName>
</protein>
<accession>A0ABW5CM43</accession>
<proteinExistence type="predicted"/>